<organism evidence="1 2">
    <name type="scientific">Anopheles christyi</name>
    <dbReference type="NCBI Taxonomy" id="43041"/>
    <lineage>
        <taxon>Eukaryota</taxon>
        <taxon>Metazoa</taxon>
        <taxon>Ecdysozoa</taxon>
        <taxon>Arthropoda</taxon>
        <taxon>Hexapoda</taxon>
        <taxon>Insecta</taxon>
        <taxon>Pterygota</taxon>
        <taxon>Neoptera</taxon>
        <taxon>Endopterygota</taxon>
        <taxon>Diptera</taxon>
        <taxon>Nematocera</taxon>
        <taxon>Culicoidea</taxon>
        <taxon>Culicidae</taxon>
        <taxon>Anophelinae</taxon>
        <taxon>Anopheles</taxon>
    </lineage>
</organism>
<dbReference type="AlphaFoldDB" id="A0A182KI39"/>
<name>A0A182KI39_9DIPT</name>
<evidence type="ECO:0000313" key="2">
    <source>
        <dbReference type="Proteomes" id="UP000075881"/>
    </source>
</evidence>
<sequence length="18" mass="1913">MGMVYVHSSFSGVEKGVV</sequence>
<accession>A0A182KI39</accession>
<dbReference type="VEuPathDB" id="VectorBase:ACHR014138"/>
<evidence type="ECO:0000313" key="1">
    <source>
        <dbReference type="EnsemblMetazoa" id="ACHR014138-PA"/>
    </source>
</evidence>
<reference evidence="2" key="1">
    <citation type="submission" date="2013-03" db="EMBL/GenBank/DDBJ databases">
        <title>The Genome Sequence of Anopheles christyi ACHKN1017.</title>
        <authorList>
            <consortium name="The Broad Institute Genomics Platform"/>
            <person name="Neafsey D.E."/>
            <person name="Besansky N."/>
            <person name="Walker B."/>
            <person name="Young S.K."/>
            <person name="Zeng Q."/>
            <person name="Gargeya S."/>
            <person name="Fitzgerald M."/>
            <person name="Haas B."/>
            <person name="Abouelleil A."/>
            <person name="Allen A.W."/>
            <person name="Alvarado L."/>
            <person name="Arachchi H.M."/>
            <person name="Berlin A.M."/>
            <person name="Chapman S.B."/>
            <person name="Gainer-Dewar J."/>
            <person name="Goldberg J."/>
            <person name="Griggs A."/>
            <person name="Gujja S."/>
            <person name="Hansen M."/>
            <person name="Howarth C."/>
            <person name="Imamovic A."/>
            <person name="Ireland A."/>
            <person name="Larimer J."/>
            <person name="McCowan C."/>
            <person name="Murphy C."/>
            <person name="Pearson M."/>
            <person name="Poon T.W."/>
            <person name="Priest M."/>
            <person name="Roberts A."/>
            <person name="Saif S."/>
            <person name="Shea T."/>
            <person name="Sisk P."/>
            <person name="Sykes S."/>
            <person name="Wortman J."/>
            <person name="Nusbaum C."/>
            <person name="Birren B."/>
        </authorList>
    </citation>
    <scope>NUCLEOTIDE SEQUENCE [LARGE SCALE GENOMIC DNA]</scope>
    <source>
        <strain evidence="2">ACHKN1017</strain>
    </source>
</reference>
<dbReference type="EnsemblMetazoa" id="ACHR014138-RA">
    <property type="protein sequence ID" value="ACHR014138-PA"/>
    <property type="gene ID" value="ACHR014138"/>
</dbReference>
<proteinExistence type="predicted"/>
<keyword evidence="2" id="KW-1185">Reference proteome</keyword>
<reference evidence="1" key="2">
    <citation type="submission" date="2020-05" db="UniProtKB">
        <authorList>
            <consortium name="EnsemblMetazoa"/>
        </authorList>
    </citation>
    <scope>IDENTIFICATION</scope>
    <source>
        <strain evidence="1">ACHKN1017</strain>
    </source>
</reference>
<dbReference type="Proteomes" id="UP000075881">
    <property type="component" value="Unassembled WGS sequence"/>
</dbReference>
<protein>
    <submittedName>
        <fullName evidence="1">Uncharacterized protein</fullName>
    </submittedName>
</protein>